<dbReference type="STRING" id="252474.B1A74_00365"/>
<dbReference type="InterPro" id="IPR050508">
    <property type="entry name" value="Methyltransf_Superfamily"/>
</dbReference>
<sequence length="244" mass="27067">MQDGDFEKRWRRRFTERGSQYDDDAAIAGWTSTGLASRVRQFEQLWHRAQPVGEIWLDIGCGAGTYTRMLRAEGRRPIGLDYSAPSVQKARDRSPAEIPWLAADVHHLPLPEGSADGILCFGVMQALAAPGPALNDMARVLRPGGELWVDALNAGCLPTRVSEHRRRRAGRAPHLRYDSHTDLEQAAREAGLEVLALYWLPLAPGRLAGMQKVLESRPMRGLLQALPPLAAGLSHSFILRARRV</sequence>
<gene>
    <name evidence="2" type="ORF">B1A74_00365</name>
</gene>
<evidence type="ECO:0000313" key="3">
    <source>
        <dbReference type="Proteomes" id="UP000189177"/>
    </source>
</evidence>
<dbReference type="Pfam" id="PF08241">
    <property type="entry name" value="Methyltransf_11"/>
    <property type="match status" value="1"/>
</dbReference>
<dbReference type="PANTHER" id="PTHR42912:SF93">
    <property type="entry name" value="N6-ADENOSINE-METHYLTRANSFERASE TMT1A"/>
    <property type="match status" value="1"/>
</dbReference>
<keyword evidence="2" id="KW-0808">Transferase</keyword>
<keyword evidence="3" id="KW-1185">Reference proteome</keyword>
<name>A0A1V3A240_9GAMM</name>
<dbReference type="EMBL" id="MUZR01000002">
    <property type="protein sequence ID" value="OOC11458.1"/>
    <property type="molecule type" value="Genomic_DNA"/>
</dbReference>
<dbReference type="RefSeq" id="WP_024328362.1">
    <property type="nucleotide sequence ID" value="NZ_MUZR01000002.1"/>
</dbReference>
<protein>
    <submittedName>
        <fullName evidence="2">SAM-dependent methyltransferase</fullName>
    </submittedName>
</protein>
<organism evidence="2 3">
    <name type="scientific">Thioalkalivibrio halophilus</name>
    <dbReference type="NCBI Taxonomy" id="252474"/>
    <lineage>
        <taxon>Bacteria</taxon>
        <taxon>Pseudomonadati</taxon>
        <taxon>Pseudomonadota</taxon>
        <taxon>Gammaproteobacteria</taxon>
        <taxon>Chromatiales</taxon>
        <taxon>Ectothiorhodospiraceae</taxon>
        <taxon>Thioalkalivibrio</taxon>
    </lineage>
</organism>
<reference evidence="2 3" key="1">
    <citation type="submission" date="2017-02" db="EMBL/GenBank/DDBJ databases">
        <title>Genomic diversity within the haloalkaliphilic genus Thioalkalivibrio.</title>
        <authorList>
            <person name="Ahn A.-C."/>
            <person name="Meier-Kolthoff J."/>
            <person name="Overmars L."/>
            <person name="Richter M."/>
            <person name="Woyke T."/>
            <person name="Sorokin D.Y."/>
            <person name="Muyzer G."/>
        </authorList>
    </citation>
    <scope>NUCLEOTIDE SEQUENCE [LARGE SCALE GENOMIC DNA]</scope>
    <source>
        <strain evidence="2 3">HL17</strain>
    </source>
</reference>
<keyword evidence="2" id="KW-0489">Methyltransferase</keyword>
<evidence type="ECO:0000313" key="2">
    <source>
        <dbReference type="EMBL" id="OOC11458.1"/>
    </source>
</evidence>
<dbReference type="InterPro" id="IPR029063">
    <property type="entry name" value="SAM-dependent_MTases_sf"/>
</dbReference>
<dbReference type="GO" id="GO:0008757">
    <property type="term" value="F:S-adenosylmethionine-dependent methyltransferase activity"/>
    <property type="evidence" value="ECO:0007669"/>
    <property type="project" value="InterPro"/>
</dbReference>
<dbReference type="AlphaFoldDB" id="A0A1V3A240"/>
<accession>A0A1V3A240</accession>
<feature type="domain" description="Methyltransferase type 11" evidence="1">
    <location>
        <begin position="57"/>
        <end position="148"/>
    </location>
</feature>
<dbReference type="Proteomes" id="UP000189177">
    <property type="component" value="Unassembled WGS sequence"/>
</dbReference>
<dbReference type="OrthoDB" id="323463at2"/>
<comment type="caution">
    <text evidence="2">The sequence shown here is derived from an EMBL/GenBank/DDBJ whole genome shotgun (WGS) entry which is preliminary data.</text>
</comment>
<dbReference type="InterPro" id="IPR013216">
    <property type="entry name" value="Methyltransf_11"/>
</dbReference>
<dbReference type="Gene3D" id="3.40.50.150">
    <property type="entry name" value="Vaccinia Virus protein VP39"/>
    <property type="match status" value="1"/>
</dbReference>
<proteinExistence type="predicted"/>
<dbReference type="PANTHER" id="PTHR42912">
    <property type="entry name" value="METHYLTRANSFERASE"/>
    <property type="match status" value="1"/>
</dbReference>
<dbReference type="CDD" id="cd02440">
    <property type="entry name" value="AdoMet_MTases"/>
    <property type="match status" value="1"/>
</dbReference>
<evidence type="ECO:0000259" key="1">
    <source>
        <dbReference type="Pfam" id="PF08241"/>
    </source>
</evidence>
<dbReference type="GO" id="GO:0032259">
    <property type="term" value="P:methylation"/>
    <property type="evidence" value="ECO:0007669"/>
    <property type="project" value="UniProtKB-KW"/>
</dbReference>
<dbReference type="SUPFAM" id="SSF53335">
    <property type="entry name" value="S-adenosyl-L-methionine-dependent methyltransferases"/>
    <property type="match status" value="1"/>
</dbReference>